<evidence type="ECO:0000256" key="9">
    <source>
        <dbReference type="NCBIfam" id="TIGR00362"/>
    </source>
</evidence>
<comment type="caution">
    <text evidence="15">The sequence shown here is derived from an EMBL/GenBank/DDBJ whole genome shotgun (WGS) entry which is preliminary data.</text>
</comment>
<dbReference type="SUPFAM" id="SSF52540">
    <property type="entry name" value="P-loop containing nucleoside triphosphate hydrolases"/>
    <property type="match status" value="1"/>
</dbReference>
<dbReference type="Pfam" id="PF00308">
    <property type="entry name" value="Bac_DnaA"/>
    <property type="match status" value="1"/>
</dbReference>
<dbReference type="Proteomes" id="UP000228976">
    <property type="component" value="Unassembled WGS sequence"/>
</dbReference>
<dbReference type="EMBL" id="MWWU01000005">
    <property type="protein sequence ID" value="OZG55125.1"/>
    <property type="molecule type" value="Genomic_DNA"/>
</dbReference>
<evidence type="ECO:0000313" key="16">
    <source>
        <dbReference type="Proteomes" id="UP000228976"/>
    </source>
</evidence>
<feature type="domain" description="AAA+ ATPase" evidence="13">
    <location>
        <begin position="346"/>
        <end position="480"/>
    </location>
</feature>
<organism evidence="15 16">
    <name type="scientific">Aeriscardovia aeriphila</name>
    <dbReference type="NCBI Taxonomy" id="218139"/>
    <lineage>
        <taxon>Bacteria</taxon>
        <taxon>Bacillati</taxon>
        <taxon>Actinomycetota</taxon>
        <taxon>Actinomycetes</taxon>
        <taxon>Bifidobacteriales</taxon>
        <taxon>Bifidobacteriaceae</taxon>
        <taxon>Aeriscardovia</taxon>
    </lineage>
</organism>
<dbReference type="GO" id="GO:0006270">
    <property type="term" value="P:DNA replication initiation"/>
    <property type="evidence" value="ECO:0007669"/>
    <property type="project" value="UniProtKB-UniRule"/>
</dbReference>
<feature type="region of interest" description="Disordered" evidence="12">
    <location>
        <begin position="255"/>
        <end position="321"/>
    </location>
</feature>
<feature type="domain" description="Chromosomal replication initiator DnaA C-terminal" evidence="14">
    <location>
        <begin position="563"/>
        <end position="632"/>
    </location>
</feature>
<comment type="similarity">
    <text evidence="1 8 11">Belongs to the DnaA family.</text>
</comment>
<dbReference type="Pfam" id="PF08299">
    <property type="entry name" value="Bac_DnaA_C"/>
    <property type="match status" value="1"/>
</dbReference>
<evidence type="ECO:0000256" key="8">
    <source>
        <dbReference type="HAMAP-Rule" id="MF_00377"/>
    </source>
</evidence>
<dbReference type="SUPFAM" id="SSF48295">
    <property type="entry name" value="TrpR-like"/>
    <property type="match status" value="1"/>
</dbReference>
<feature type="region of interest" description="Domain IV, binds dsDNA" evidence="8">
    <location>
        <begin position="537"/>
        <end position="665"/>
    </location>
</feature>
<reference evidence="15 16" key="1">
    <citation type="journal article" date="2017" name="BMC Genomics">
        <title>Comparative genomic and phylogenomic analyses of the Bifidobacteriaceae family.</title>
        <authorList>
            <person name="Lugli G.A."/>
            <person name="Milani C."/>
            <person name="Turroni F."/>
            <person name="Duranti S."/>
            <person name="Mancabelli L."/>
            <person name="Mangifesta M."/>
            <person name="Ferrario C."/>
            <person name="Modesto M."/>
            <person name="Mattarelli P."/>
            <person name="Jiri K."/>
            <person name="van Sinderen D."/>
            <person name="Ventura M."/>
        </authorList>
    </citation>
    <scope>NUCLEOTIDE SEQUENCE [LARGE SCALE GENOMIC DNA]</scope>
    <source>
        <strain evidence="15 16">LMG 21773</strain>
    </source>
</reference>
<accession>A0A261F7T2</accession>
<evidence type="ECO:0000256" key="4">
    <source>
        <dbReference type="ARBA" id="ARBA00022741"/>
    </source>
</evidence>
<evidence type="ECO:0000313" key="15">
    <source>
        <dbReference type="EMBL" id="OZG55125.1"/>
    </source>
</evidence>
<dbReference type="PRINTS" id="PR00051">
    <property type="entry name" value="DNAA"/>
</dbReference>
<evidence type="ECO:0000256" key="12">
    <source>
        <dbReference type="SAM" id="MobiDB-lite"/>
    </source>
</evidence>
<dbReference type="InterPro" id="IPR010921">
    <property type="entry name" value="Trp_repressor/repl_initiator"/>
</dbReference>
<evidence type="ECO:0000256" key="6">
    <source>
        <dbReference type="ARBA" id="ARBA00023121"/>
    </source>
</evidence>
<keyword evidence="2 8" id="KW-0963">Cytoplasm</keyword>
<dbReference type="Gene3D" id="1.10.8.60">
    <property type="match status" value="1"/>
</dbReference>
<evidence type="ECO:0000256" key="1">
    <source>
        <dbReference type="ARBA" id="ARBA00006583"/>
    </source>
</evidence>
<dbReference type="GO" id="GO:0003688">
    <property type="term" value="F:DNA replication origin binding"/>
    <property type="evidence" value="ECO:0007669"/>
    <property type="project" value="UniProtKB-UniRule"/>
</dbReference>
<dbReference type="InterPro" id="IPR018312">
    <property type="entry name" value="Chromosome_initiator_DnaA_CS"/>
</dbReference>
<dbReference type="NCBIfam" id="TIGR00362">
    <property type="entry name" value="DnaA"/>
    <property type="match status" value="1"/>
</dbReference>
<evidence type="ECO:0000256" key="7">
    <source>
        <dbReference type="ARBA" id="ARBA00023125"/>
    </source>
</evidence>
<feature type="compositionally biased region" description="Low complexity" evidence="12">
    <location>
        <begin position="255"/>
        <end position="277"/>
    </location>
</feature>
<evidence type="ECO:0000259" key="13">
    <source>
        <dbReference type="SMART" id="SM00382"/>
    </source>
</evidence>
<dbReference type="HAMAP" id="MF_00377">
    <property type="entry name" value="DnaA_bact"/>
    <property type="match status" value="1"/>
</dbReference>
<dbReference type="SMART" id="SM00760">
    <property type="entry name" value="Bac_DnaA_C"/>
    <property type="match status" value="1"/>
</dbReference>
<dbReference type="AlphaFoldDB" id="A0A261F7T2"/>
<feature type="compositionally biased region" description="Polar residues" evidence="12">
    <location>
        <begin position="223"/>
        <end position="235"/>
    </location>
</feature>
<dbReference type="InterPro" id="IPR020591">
    <property type="entry name" value="Chromosome_initiator_DnaA-like"/>
</dbReference>
<proteinExistence type="inferred from homology"/>
<comment type="domain">
    <text evidence="8">Domain I is involved in oligomerization and binding regulators, domain II is flexibile and of varying length in different bacteria, domain III forms the AAA+ region, while domain IV binds dsDNA.</text>
</comment>
<evidence type="ECO:0000256" key="3">
    <source>
        <dbReference type="ARBA" id="ARBA00022705"/>
    </source>
</evidence>
<protein>
    <recommendedName>
        <fullName evidence="8 9">Chromosomal replication initiator protein DnaA</fullName>
    </recommendedName>
</protein>
<evidence type="ECO:0000256" key="11">
    <source>
        <dbReference type="RuleBase" id="RU004227"/>
    </source>
</evidence>
<keyword evidence="7 8" id="KW-0238">DNA-binding</keyword>
<keyword evidence="5 8" id="KW-0067">ATP-binding</keyword>
<dbReference type="Gene3D" id="3.40.50.300">
    <property type="entry name" value="P-loop containing nucleotide triphosphate hydrolases"/>
    <property type="match status" value="1"/>
</dbReference>
<dbReference type="GO" id="GO:0005886">
    <property type="term" value="C:plasma membrane"/>
    <property type="evidence" value="ECO:0007669"/>
    <property type="project" value="TreeGrafter"/>
</dbReference>
<dbReference type="GO" id="GO:0008289">
    <property type="term" value="F:lipid binding"/>
    <property type="evidence" value="ECO:0007669"/>
    <property type="project" value="UniProtKB-KW"/>
</dbReference>
<name>A0A261F7T2_9BIFI</name>
<evidence type="ECO:0000256" key="5">
    <source>
        <dbReference type="ARBA" id="ARBA00022840"/>
    </source>
</evidence>
<dbReference type="GO" id="GO:0006275">
    <property type="term" value="P:regulation of DNA replication"/>
    <property type="evidence" value="ECO:0007669"/>
    <property type="project" value="UniProtKB-UniRule"/>
</dbReference>
<gene>
    <name evidence="8" type="primary">dnaA</name>
    <name evidence="15" type="ORF">AEAE_1247</name>
</gene>
<keyword evidence="3 8" id="KW-0235">DNA replication</keyword>
<feature type="binding site" evidence="8">
    <location>
        <position position="361"/>
    </location>
    <ligand>
        <name>ATP</name>
        <dbReference type="ChEBI" id="CHEBI:30616"/>
    </ligand>
</feature>
<comment type="subcellular location">
    <subcellularLocation>
        <location evidence="8">Cytoplasm</location>
    </subcellularLocation>
</comment>
<dbReference type="CDD" id="cd06571">
    <property type="entry name" value="Bac_DnaA_C"/>
    <property type="match status" value="1"/>
</dbReference>
<evidence type="ECO:0000259" key="14">
    <source>
        <dbReference type="SMART" id="SM00760"/>
    </source>
</evidence>
<dbReference type="PANTHER" id="PTHR30050">
    <property type="entry name" value="CHROMOSOMAL REPLICATION INITIATOR PROTEIN DNAA"/>
    <property type="match status" value="1"/>
</dbReference>
<keyword evidence="6 8" id="KW-0446">Lipid-binding</keyword>
<comment type="subunit">
    <text evidence="8">Oligomerizes as a right-handed, spiral filament on DNA at oriC.</text>
</comment>
<dbReference type="InterPro" id="IPR001957">
    <property type="entry name" value="Chromosome_initiator_DnaA"/>
</dbReference>
<dbReference type="InterPro" id="IPR013317">
    <property type="entry name" value="DnaA_dom"/>
</dbReference>
<comment type="caution">
    <text evidence="8">Lacks conserved residue(s) required for the propagation of feature annotation.</text>
</comment>
<dbReference type="GO" id="GO:0005737">
    <property type="term" value="C:cytoplasm"/>
    <property type="evidence" value="ECO:0007669"/>
    <property type="project" value="UniProtKB-SubCell"/>
</dbReference>
<dbReference type="Gene3D" id="1.10.1750.10">
    <property type="match status" value="1"/>
</dbReference>
<feature type="region of interest" description="Disordered" evidence="12">
    <location>
        <begin position="111"/>
        <end position="159"/>
    </location>
</feature>
<feature type="region of interest" description="Domain I, interacts with DnaA modulators" evidence="8">
    <location>
        <begin position="1"/>
        <end position="222"/>
    </location>
</feature>
<dbReference type="SMART" id="SM00382">
    <property type="entry name" value="AAA"/>
    <property type="match status" value="1"/>
</dbReference>
<dbReference type="GO" id="GO:0005524">
    <property type="term" value="F:ATP binding"/>
    <property type="evidence" value="ECO:0007669"/>
    <property type="project" value="UniProtKB-UniRule"/>
</dbReference>
<comment type="function">
    <text evidence="8 10">Plays an essential role in the initiation and regulation of chromosomal replication. ATP-DnaA binds to the origin of replication (oriC) to initiate formation of the DNA replication initiation complex once per cell cycle. Binds the DnaA box (a 9 base pair repeat at the origin) and separates the double-stranded (ds)DNA. Forms a right-handed helical filament on oriC DNA; dsDNA binds to the exterior of the filament while single-stranded (ss)DNA is stabiized in the filament's interior. The ATP-DnaA-oriC complex binds and stabilizes one strand of the AT-rich DNA unwinding element (DUE), permitting loading of DNA polymerase. After initiation quickly degrades to an ADP-DnaA complex that is not apt for DNA replication. Binds acidic phospholipids.</text>
</comment>
<feature type="compositionally biased region" description="Low complexity" evidence="12">
    <location>
        <begin position="284"/>
        <end position="300"/>
    </location>
</feature>
<feature type="binding site" evidence="8">
    <location>
        <position position="357"/>
    </location>
    <ligand>
        <name>ATP</name>
        <dbReference type="ChEBI" id="CHEBI:30616"/>
    </ligand>
</feature>
<dbReference type="PANTHER" id="PTHR30050:SF2">
    <property type="entry name" value="CHROMOSOMAL REPLICATION INITIATOR PROTEIN DNAA"/>
    <property type="match status" value="1"/>
</dbReference>
<keyword evidence="16" id="KW-1185">Reference proteome</keyword>
<dbReference type="FunFam" id="3.40.50.300:FF:000668">
    <property type="entry name" value="Chromosomal replication initiator protein DnaA"/>
    <property type="match status" value="1"/>
</dbReference>
<dbReference type="InterPro" id="IPR013159">
    <property type="entry name" value="DnaA_C"/>
</dbReference>
<evidence type="ECO:0000256" key="2">
    <source>
        <dbReference type="ARBA" id="ARBA00022490"/>
    </source>
</evidence>
<dbReference type="InterPro" id="IPR003593">
    <property type="entry name" value="AAA+_ATPase"/>
</dbReference>
<evidence type="ECO:0000256" key="10">
    <source>
        <dbReference type="RuleBase" id="RU000577"/>
    </source>
</evidence>
<sequence length="665" mass="73973">MDNIEDAFCIVIHIELREMNMPDQTVSEAQRIWSRVSDLLLADPSFGQREASIIQHSVHPVMAMDSIIVLSVPNNYTRNIIQDTLHQAVLRALNEVTGQDMTYAIRVMDPHSASDDTSHQAPAPASATNRPDIYRPAPQPAWNQPRSKRQPTLPDPANYISESTQKAAHEYRNLLPDPATLKHPDFSAVEDEVTPRVDQPVTLSRNELSPDLSADRIEPVASPVSQLSSSEQAQVSAPAHSIPVTPVTEAIVGSQAAGQRIQTQQPQQPQQTQQSQGAVKPTVTQANTTQPNTSTTATQPKAKHAPKIDPETQLNSEDSFENFVPGENSRFAYAAAFAVSESPGNSYNPLFIWGDSGLGKTHLLNAIGNYTLQLYPDMRVRYVNSEVFMNEFIESVKTGSGSHSTVNQFNDKYRNVDMLLIDDIQFLGGKIGTLEAFFHTFNALEQANKQIVIASDVMPKELKGFEERLTSRFEMGLQADLQPPNQETRVAILRMKLANSKTEKQISDNVLALIAQQFTDNIRELEGALTRVLAVATLNNQEVTMELAQQTLQDYFVQDVVVTPTDIITRTANFFGLKFDDLVSSRRSHRIALARQIAMYVCREMTGLSLTAIGSIFGGRDHTTVIHAYQKIANEMTQKMEVYQYVNDLTNQLKQKGKKTNDTEQ</sequence>
<dbReference type="InterPro" id="IPR027417">
    <property type="entry name" value="P-loop_NTPase"/>
</dbReference>
<feature type="binding site" evidence="8">
    <location>
        <position position="360"/>
    </location>
    <ligand>
        <name>ATP</name>
        <dbReference type="ChEBI" id="CHEBI:30616"/>
    </ligand>
</feature>
<feature type="binding site" evidence="8">
    <location>
        <position position="359"/>
    </location>
    <ligand>
        <name>ATP</name>
        <dbReference type="ChEBI" id="CHEBI:30616"/>
    </ligand>
</feature>
<feature type="region of interest" description="Disordered" evidence="12">
    <location>
        <begin position="176"/>
        <end position="241"/>
    </location>
</feature>
<keyword evidence="4 8" id="KW-0547">Nucleotide-binding</keyword>
<dbReference type="CDD" id="cd00009">
    <property type="entry name" value="AAA"/>
    <property type="match status" value="1"/>
</dbReference>
<dbReference type="PROSITE" id="PS01008">
    <property type="entry name" value="DNAA"/>
    <property type="match status" value="1"/>
</dbReference>